<dbReference type="InterPro" id="IPR029045">
    <property type="entry name" value="ClpP/crotonase-like_dom_sf"/>
</dbReference>
<dbReference type="AlphaFoldDB" id="A0A845R5Y2"/>
<dbReference type="EMBL" id="QXXA01000016">
    <property type="protein sequence ID" value="NBI07913.1"/>
    <property type="molecule type" value="Genomic_DNA"/>
</dbReference>
<dbReference type="Gene3D" id="3.90.226.10">
    <property type="entry name" value="2-enoyl-CoA Hydratase, Chain A, domain 1"/>
    <property type="match status" value="1"/>
</dbReference>
<dbReference type="InterPro" id="IPR023562">
    <property type="entry name" value="ClpP/TepA"/>
</dbReference>
<dbReference type="GO" id="GO:0006508">
    <property type="term" value="P:proteolysis"/>
    <property type="evidence" value="ECO:0007669"/>
    <property type="project" value="UniProtKB-KW"/>
</dbReference>
<proteinExistence type="predicted"/>
<protein>
    <submittedName>
        <fullName evidence="1">Clp protease</fullName>
    </submittedName>
</protein>
<evidence type="ECO:0000313" key="1">
    <source>
        <dbReference type="EMBL" id="NBI07913.1"/>
    </source>
</evidence>
<evidence type="ECO:0000313" key="2">
    <source>
        <dbReference type="Proteomes" id="UP000467132"/>
    </source>
</evidence>
<dbReference type="OrthoDB" id="1705851at2"/>
<sequence length="248" mass="27199">MNNLFKDKNIIIKIKKDGIFVDKNKNSKNDENKIIESIKTLGVSNIPTSKGDIHFTSIIGEIEGHNISPPQKKSTKYEHIIPQLISVQRSEDIKGLLVILNTLGGDVEAGLAISEMIKSIDKPTVSLVLGGSHSIGIPLATATDYSFITPTATMTLHPIRMTGLVIGVPQTFRYLQKMQERISSFILRSTNISLENLQKLMYDTDEIANDVGTILVGEEAVDYGLINQVGGLNSAIKKLESLINQNIT</sequence>
<dbReference type="SUPFAM" id="SSF52096">
    <property type="entry name" value="ClpP/crotonase"/>
    <property type="match status" value="1"/>
</dbReference>
<gene>
    <name evidence="1" type="ORF">D3Z33_13715</name>
</gene>
<reference evidence="1 2" key="1">
    <citation type="submission" date="2018-08" db="EMBL/GenBank/DDBJ databases">
        <title>Murine metabolic-syndrome-specific gut microbial biobank.</title>
        <authorList>
            <person name="Liu C."/>
        </authorList>
    </citation>
    <scope>NUCLEOTIDE SEQUENCE [LARGE SCALE GENOMIC DNA]</scope>
    <source>
        <strain evidence="1 2">583</strain>
    </source>
</reference>
<name>A0A845R5Y2_9CLOT</name>
<comment type="caution">
    <text evidence="1">The sequence shown here is derived from an EMBL/GenBank/DDBJ whole genome shotgun (WGS) entry which is preliminary data.</text>
</comment>
<dbReference type="GO" id="GO:0008233">
    <property type="term" value="F:peptidase activity"/>
    <property type="evidence" value="ECO:0007669"/>
    <property type="project" value="UniProtKB-KW"/>
</dbReference>
<keyword evidence="1" id="KW-0645">Protease</keyword>
<dbReference type="Pfam" id="PF00574">
    <property type="entry name" value="CLP_protease"/>
    <property type="match status" value="1"/>
</dbReference>
<keyword evidence="1" id="KW-0378">Hydrolase</keyword>
<accession>A0A845R5Y2</accession>
<organism evidence="1 2">
    <name type="scientific">Senegalia massiliensis</name>
    <dbReference type="NCBI Taxonomy" id="1720316"/>
    <lineage>
        <taxon>Bacteria</taxon>
        <taxon>Bacillati</taxon>
        <taxon>Bacillota</taxon>
        <taxon>Clostridia</taxon>
        <taxon>Eubacteriales</taxon>
        <taxon>Clostridiaceae</taxon>
        <taxon>Senegalia</taxon>
    </lineage>
</organism>
<dbReference type="Proteomes" id="UP000467132">
    <property type="component" value="Unassembled WGS sequence"/>
</dbReference>
<keyword evidence="2" id="KW-1185">Reference proteome</keyword>